<dbReference type="InterPro" id="IPR020846">
    <property type="entry name" value="MFS_dom"/>
</dbReference>
<proteinExistence type="predicted"/>
<evidence type="ECO:0000313" key="9">
    <source>
        <dbReference type="Proteomes" id="UP001176521"/>
    </source>
</evidence>
<feature type="transmembrane region" description="Helical" evidence="6">
    <location>
        <begin position="438"/>
        <end position="457"/>
    </location>
</feature>
<feature type="region of interest" description="Disordered" evidence="5">
    <location>
        <begin position="128"/>
        <end position="162"/>
    </location>
</feature>
<dbReference type="GO" id="GO:0022857">
    <property type="term" value="F:transmembrane transporter activity"/>
    <property type="evidence" value="ECO:0007669"/>
    <property type="project" value="InterPro"/>
</dbReference>
<dbReference type="PANTHER" id="PTHR23502:SF173">
    <property type="entry name" value="MFS-MULTIDRUG-RESISTANCE TRANSPORTER-RELATED"/>
    <property type="match status" value="1"/>
</dbReference>
<gene>
    <name evidence="8" type="ORF">OC842_005895</name>
</gene>
<feature type="transmembrane region" description="Helical" evidence="6">
    <location>
        <begin position="273"/>
        <end position="292"/>
    </location>
</feature>
<feature type="compositionally biased region" description="Acidic residues" evidence="5">
    <location>
        <begin position="31"/>
        <end position="44"/>
    </location>
</feature>
<dbReference type="Proteomes" id="UP001176521">
    <property type="component" value="Unassembled WGS sequence"/>
</dbReference>
<dbReference type="SUPFAM" id="SSF103473">
    <property type="entry name" value="MFS general substrate transporter"/>
    <property type="match status" value="1"/>
</dbReference>
<feature type="non-terminal residue" evidence="8">
    <location>
        <position position="576"/>
    </location>
</feature>
<dbReference type="CDD" id="cd17323">
    <property type="entry name" value="MFS_Tpo1_MDR_like"/>
    <property type="match status" value="1"/>
</dbReference>
<evidence type="ECO:0000259" key="7">
    <source>
        <dbReference type="PROSITE" id="PS50850"/>
    </source>
</evidence>
<feature type="domain" description="Major facilitator superfamily (MFS) profile" evidence="7">
    <location>
        <begin position="207"/>
        <end position="576"/>
    </location>
</feature>
<dbReference type="GO" id="GO:0005886">
    <property type="term" value="C:plasma membrane"/>
    <property type="evidence" value="ECO:0007669"/>
    <property type="project" value="TreeGrafter"/>
</dbReference>
<name>A0AAN6JIJ2_9BASI</name>
<keyword evidence="3 6" id="KW-1133">Transmembrane helix</keyword>
<keyword evidence="2 6" id="KW-0812">Transmembrane</keyword>
<feature type="transmembrane region" description="Helical" evidence="6">
    <location>
        <begin position="298"/>
        <end position="323"/>
    </location>
</feature>
<dbReference type="InterPro" id="IPR011701">
    <property type="entry name" value="MFS"/>
</dbReference>
<dbReference type="Pfam" id="PF07690">
    <property type="entry name" value="MFS_1"/>
    <property type="match status" value="1"/>
</dbReference>
<dbReference type="FunFam" id="1.20.1250.20:FF:000011">
    <property type="entry name" value="MFS multidrug transporter, putative"/>
    <property type="match status" value="1"/>
</dbReference>
<feature type="transmembrane region" description="Helical" evidence="6">
    <location>
        <begin position="477"/>
        <end position="502"/>
    </location>
</feature>
<dbReference type="AlphaFoldDB" id="A0AAN6JIJ2"/>
<dbReference type="InterPro" id="IPR036259">
    <property type="entry name" value="MFS_trans_sf"/>
</dbReference>
<feature type="transmembrane region" description="Helical" evidence="6">
    <location>
        <begin position="554"/>
        <end position="575"/>
    </location>
</feature>
<dbReference type="Gene3D" id="1.20.1250.20">
    <property type="entry name" value="MFS general substrate transporter like domains"/>
    <property type="match status" value="1"/>
</dbReference>
<evidence type="ECO:0000256" key="6">
    <source>
        <dbReference type="SAM" id="Phobius"/>
    </source>
</evidence>
<evidence type="ECO:0000256" key="2">
    <source>
        <dbReference type="ARBA" id="ARBA00022692"/>
    </source>
</evidence>
<feature type="transmembrane region" description="Helical" evidence="6">
    <location>
        <begin position="242"/>
        <end position="261"/>
    </location>
</feature>
<organism evidence="8 9">
    <name type="scientific">Tilletia horrida</name>
    <dbReference type="NCBI Taxonomy" id="155126"/>
    <lineage>
        <taxon>Eukaryota</taxon>
        <taxon>Fungi</taxon>
        <taxon>Dikarya</taxon>
        <taxon>Basidiomycota</taxon>
        <taxon>Ustilaginomycotina</taxon>
        <taxon>Exobasidiomycetes</taxon>
        <taxon>Tilletiales</taxon>
        <taxon>Tilletiaceae</taxon>
        <taxon>Tilletia</taxon>
    </lineage>
</organism>
<feature type="transmembrane region" description="Helical" evidence="6">
    <location>
        <begin position="362"/>
        <end position="383"/>
    </location>
</feature>
<sequence>MPAQEVERRPATDQSSVTTEDPIAARQQTDIDIDIDDDGDDDEYADARNPDLDIDAPASNYYDTRDAAHPHGHLPHPDLVAAESGKPIAKKHPKTRSTSFVHPTYLPAGDAGDHLDLDLDLEKRGGGVGSGFQGGLKPARTFSRRQTGDQVDHQHHPFGGDLSRQETEAHLSRFLSQKGNNRIVVHWEGDHDSENPMNWSTWYRWYLTFVAGLLVLNSTFTSSAPSSISTITGEEFGFSREVAILTISVFVAGYCLGPLIWGPLSEWVGRKPVFIVALLFYTGFNVGCALSQNTGSIIVFRFLAGTFAAAPLTNSGGVIADIWDPATRGIALCIFSVAPFAGPALGPIVGGAIAVTGTDWRWLYWTCAIFSGVCLALVTFTVPETLHPVLLKRKAKAIRKETGDDRYVAPLELRPFKVGELVSSILFKPFRMLVEEPMLLAITVYMSFIYGVVYLLFEAYPAVFSTPKPEGHGFNALISGLMFLAFFGGGVAAVGMYVVYFNPIYVKKLRASENGRVPPEERIKPVMFAAPALVIAFFWFGWTSFPSISFASPMLAGALLGAGILFVFVGLFNYII</sequence>
<dbReference type="PROSITE" id="PS50850">
    <property type="entry name" value="MFS"/>
    <property type="match status" value="1"/>
</dbReference>
<keyword evidence="4 6" id="KW-0472">Membrane</keyword>
<evidence type="ECO:0000313" key="8">
    <source>
        <dbReference type="EMBL" id="KAK0524235.1"/>
    </source>
</evidence>
<accession>A0AAN6JIJ2</accession>
<evidence type="ECO:0000256" key="4">
    <source>
        <dbReference type="ARBA" id="ARBA00023136"/>
    </source>
</evidence>
<evidence type="ECO:0000256" key="5">
    <source>
        <dbReference type="SAM" id="MobiDB-lite"/>
    </source>
</evidence>
<dbReference type="EMBL" id="JAPDMQ010000461">
    <property type="protein sequence ID" value="KAK0524235.1"/>
    <property type="molecule type" value="Genomic_DNA"/>
</dbReference>
<feature type="region of interest" description="Disordered" evidence="5">
    <location>
        <begin position="1"/>
        <end position="80"/>
    </location>
</feature>
<evidence type="ECO:0000256" key="1">
    <source>
        <dbReference type="ARBA" id="ARBA00004141"/>
    </source>
</evidence>
<keyword evidence="9" id="KW-1185">Reference proteome</keyword>
<feature type="transmembrane region" description="Helical" evidence="6">
    <location>
        <begin position="203"/>
        <end position="222"/>
    </location>
</feature>
<evidence type="ECO:0000256" key="3">
    <source>
        <dbReference type="ARBA" id="ARBA00022989"/>
    </source>
</evidence>
<feature type="compositionally biased region" description="Basic and acidic residues" evidence="5">
    <location>
        <begin position="146"/>
        <end position="155"/>
    </location>
</feature>
<dbReference type="PANTHER" id="PTHR23502">
    <property type="entry name" value="MAJOR FACILITATOR SUPERFAMILY"/>
    <property type="match status" value="1"/>
</dbReference>
<feature type="transmembrane region" description="Helical" evidence="6">
    <location>
        <begin position="330"/>
        <end position="356"/>
    </location>
</feature>
<feature type="compositionally biased region" description="Basic and acidic residues" evidence="5">
    <location>
        <begin position="1"/>
        <end position="11"/>
    </location>
</feature>
<reference evidence="8" key="1">
    <citation type="journal article" date="2023" name="PhytoFront">
        <title>Draft Genome Resources of Seven Strains of Tilletia horrida, Causal Agent of Kernel Smut of Rice.</title>
        <authorList>
            <person name="Khanal S."/>
            <person name="Antony Babu S."/>
            <person name="Zhou X.G."/>
        </authorList>
    </citation>
    <scope>NUCLEOTIDE SEQUENCE</scope>
    <source>
        <strain evidence="8">TX3</strain>
    </source>
</reference>
<comment type="caution">
    <text evidence="8">The sequence shown here is derived from an EMBL/GenBank/DDBJ whole genome shotgun (WGS) entry which is preliminary data.</text>
</comment>
<feature type="transmembrane region" description="Helical" evidence="6">
    <location>
        <begin position="523"/>
        <end position="542"/>
    </location>
</feature>
<comment type="subcellular location">
    <subcellularLocation>
        <location evidence="1">Membrane</location>
        <topology evidence="1">Multi-pass membrane protein</topology>
    </subcellularLocation>
</comment>
<protein>
    <recommendedName>
        <fullName evidence="7">Major facilitator superfamily (MFS) profile domain-containing protein</fullName>
    </recommendedName>
</protein>